<evidence type="ECO:0000256" key="1">
    <source>
        <dbReference type="SAM" id="MobiDB-lite"/>
    </source>
</evidence>
<feature type="compositionally biased region" description="Polar residues" evidence="1">
    <location>
        <begin position="10"/>
        <end position="20"/>
    </location>
</feature>
<accession>A0A383C435</accession>
<gene>
    <name evidence="2" type="ORF">METZ01_LOCUS479199</name>
</gene>
<feature type="region of interest" description="Disordered" evidence="1">
    <location>
        <begin position="1"/>
        <end position="22"/>
    </location>
</feature>
<name>A0A383C435_9ZZZZ</name>
<feature type="non-terminal residue" evidence="2">
    <location>
        <position position="113"/>
    </location>
</feature>
<dbReference type="EMBL" id="UINC01205254">
    <property type="protein sequence ID" value="SVE26345.1"/>
    <property type="molecule type" value="Genomic_DNA"/>
</dbReference>
<organism evidence="2">
    <name type="scientific">marine metagenome</name>
    <dbReference type="NCBI Taxonomy" id="408172"/>
    <lineage>
        <taxon>unclassified sequences</taxon>
        <taxon>metagenomes</taxon>
        <taxon>ecological metagenomes</taxon>
    </lineage>
</organism>
<reference evidence="2" key="1">
    <citation type="submission" date="2018-05" db="EMBL/GenBank/DDBJ databases">
        <authorList>
            <person name="Lanie J.A."/>
            <person name="Ng W.-L."/>
            <person name="Kazmierczak K.M."/>
            <person name="Andrzejewski T.M."/>
            <person name="Davidsen T.M."/>
            <person name="Wayne K.J."/>
            <person name="Tettelin H."/>
            <person name="Glass J.I."/>
            <person name="Rusch D."/>
            <person name="Podicherti R."/>
            <person name="Tsui H.-C.T."/>
            <person name="Winkler M.E."/>
        </authorList>
    </citation>
    <scope>NUCLEOTIDE SEQUENCE</scope>
</reference>
<evidence type="ECO:0000313" key="2">
    <source>
        <dbReference type="EMBL" id="SVE26345.1"/>
    </source>
</evidence>
<protein>
    <submittedName>
        <fullName evidence="2">Uncharacterized protein</fullName>
    </submittedName>
</protein>
<dbReference type="AlphaFoldDB" id="A0A383C435"/>
<proteinExistence type="predicted"/>
<sequence length="113" mass="12898">MQEREKGRLPSSNEPANNMSGDLELDSEVASILLDTKQNHLPNYRWFDKDGNLKSVRGKKDIKQRKIQLLPIHLFTINWAYSAPGLDWPESYSVTYVPGYNVRIVTTSSDSTD</sequence>